<evidence type="ECO:0000313" key="1">
    <source>
        <dbReference type="EMBL" id="POM69124.1"/>
    </source>
</evidence>
<organism evidence="1 2">
    <name type="scientific">Phytophthora palmivora</name>
    <dbReference type="NCBI Taxonomy" id="4796"/>
    <lineage>
        <taxon>Eukaryota</taxon>
        <taxon>Sar</taxon>
        <taxon>Stramenopiles</taxon>
        <taxon>Oomycota</taxon>
        <taxon>Peronosporomycetes</taxon>
        <taxon>Peronosporales</taxon>
        <taxon>Peronosporaceae</taxon>
        <taxon>Phytophthora</taxon>
    </lineage>
</organism>
<dbReference type="AlphaFoldDB" id="A0A2P4XU72"/>
<accession>A0A2P4XU72</accession>
<dbReference type="EMBL" id="NCKW01007936">
    <property type="protein sequence ID" value="POM69124.1"/>
    <property type="molecule type" value="Genomic_DNA"/>
</dbReference>
<keyword evidence="2" id="KW-1185">Reference proteome</keyword>
<proteinExistence type="predicted"/>
<gene>
    <name evidence="1" type="ORF">PHPALM_14621</name>
</gene>
<sequence length="252" mass="28176">MAHQRLLLHQVDLLSRSDRVLTAPEYAAITDTSLAGSHAKRARRSRSVCGFYKSDKNRCRVWSSELANGAPGCLLRRPAFAMYGQVVAYTDDRLSIQHNTGASAVDATMAEEVASVIVFLLYQLPISCRIKAHEGFRQASLTVSLVPTAHQRPAKSNLFRSAAQPQHSDVIPWLRPTIGQESAAEVRDLAFSFSNVLATYRLVCESDIDNGTSTRLRVRERLSLHDIELSGLLLRLTRQLYRTRTPPQDEEM</sequence>
<reference evidence="1 2" key="1">
    <citation type="journal article" date="2017" name="Genome Biol. Evol.">
        <title>Phytophthora megakarya and P. palmivora, closely related causal agents of cacao black pod rot, underwent increases in genome sizes and gene numbers by different mechanisms.</title>
        <authorList>
            <person name="Ali S.S."/>
            <person name="Shao J."/>
            <person name="Lary D.J."/>
            <person name="Kronmiller B."/>
            <person name="Shen D."/>
            <person name="Strem M.D."/>
            <person name="Amoako-Attah I."/>
            <person name="Akrofi A.Y."/>
            <person name="Begoude B.A."/>
            <person name="Ten Hoopen G.M."/>
            <person name="Coulibaly K."/>
            <person name="Kebe B.I."/>
            <person name="Melnick R.L."/>
            <person name="Guiltinan M.J."/>
            <person name="Tyler B.M."/>
            <person name="Meinhardt L.W."/>
            <person name="Bailey B.A."/>
        </authorList>
    </citation>
    <scope>NUCLEOTIDE SEQUENCE [LARGE SCALE GENOMIC DNA]</scope>
    <source>
        <strain evidence="2">sbr112.9</strain>
    </source>
</reference>
<protein>
    <submittedName>
        <fullName evidence="1">12-oxophytodienoate reductase</fullName>
    </submittedName>
</protein>
<dbReference type="Proteomes" id="UP000237271">
    <property type="component" value="Unassembled WGS sequence"/>
</dbReference>
<evidence type="ECO:0000313" key="2">
    <source>
        <dbReference type="Proteomes" id="UP000237271"/>
    </source>
</evidence>
<name>A0A2P4XU72_9STRA</name>
<comment type="caution">
    <text evidence="1">The sequence shown here is derived from an EMBL/GenBank/DDBJ whole genome shotgun (WGS) entry which is preliminary data.</text>
</comment>